<dbReference type="InterPro" id="IPR045466">
    <property type="entry name" value="DUF6498"/>
</dbReference>
<organism evidence="2 3">
    <name type="scientific">Halarchaeum grantii</name>
    <dbReference type="NCBI Taxonomy" id="1193105"/>
    <lineage>
        <taxon>Archaea</taxon>
        <taxon>Methanobacteriati</taxon>
        <taxon>Methanobacteriota</taxon>
        <taxon>Stenosarchaea group</taxon>
        <taxon>Halobacteria</taxon>
        <taxon>Halobacteriales</taxon>
        <taxon>Halobacteriaceae</taxon>
    </lineage>
</organism>
<gene>
    <name evidence="2" type="ORF">GCM10009037_16290</name>
</gene>
<evidence type="ECO:0000313" key="3">
    <source>
        <dbReference type="Proteomes" id="UP000628840"/>
    </source>
</evidence>
<dbReference type="Pfam" id="PF20108">
    <property type="entry name" value="DUF6498"/>
    <property type="match status" value="1"/>
</dbReference>
<keyword evidence="1" id="KW-0812">Transmembrane</keyword>
<keyword evidence="1" id="KW-1133">Transmembrane helix</keyword>
<dbReference type="EMBL" id="BMPF01000002">
    <property type="protein sequence ID" value="GGL33381.1"/>
    <property type="molecule type" value="Genomic_DNA"/>
</dbReference>
<dbReference type="RefSeq" id="WP_188882418.1">
    <property type="nucleotide sequence ID" value="NZ_BMPF01000002.1"/>
</dbReference>
<dbReference type="AlphaFoldDB" id="A0A830FCJ0"/>
<keyword evidence="1" id="KW-0472">Membrane</keyword>
<comment type="caution">
    <text evidence="2">The sequence shown here is derived from an EMBL/GenBank/DDBJ whole genome shotgun (WGS) entry which is preliminary data.</text>
</comment>
<evidence type="ECO:0000256" key="1">
    <source>
        <dbReference type="SAM" id="Phobius"/>
    </source>
</evidence>
<feature type="transmembrane region" description="Helical" evidence="1">
    <location>
        <begin position="36"/>
        <end position="53"/>
    </location>
</feature>
<sequence length="468" mass="49257">MSGRATPRRHLAFLAVVAANCYPLAGVLFFEWDLATVLVLYWLEMGVAAAWGVPKALLSVPRDEALSGYRLPMRGLREKRGGWSVGDHTLYVHNVPTALLQLAMLGLVWLGIGGYFGYVLGLWGARVAPLTVGVGALGMVVAHGVSFARDYVGEREYERVSARMAVAHTGQQTLVVLLLAVPVGASETVRTGGLAVVVGVVAAKLATETYAHWVADGPGDGVLAALLGTRDTTVAAPAVPVPDGDPDAVRTPDARAVRVECALAGLAALATRPGLLCALLAAFLIAFVDPLLGLAPVAILLVGCCFGAAGRYLRRGPMSFRRYGDTLVGYDRLLDEPQWRAPLEACEGSIPRRLVDRYAGTALVELDWSAPADSPWPDSGYDPERTRATAGPFSAFSSAVVALDLPVAPSARPEPNRTVTYAAGGLAAVFAALPLLVWRATHLGNAIIVAVLLLTVVGPLAVVALYYL</sequence>
<proteinExistence type="predicted"/>
<name>A0A830FCJ0_9EURY</name>
<feature type="transmembrane region" description="Helical" evidence="1">
    <location>
        <begin position="12"/>
        <end position="30"/>
    </location>
</feature>
<protein>
    <submittedName>
        <fullName evidence="2">Uncharacterized protein</fullName>
    </submittedName>
</protein>
<feature type="transmembrane region" description="Helical" evidence="1">
    <location>
        <begin position="294"/>
        <end position="313"/>
    </location>
</feature>
<evidence type="ECO:0000313" key="2">
    <source>
        <dbReference type="EMBL" id="GGL33381.1"/>
    </source>
</evidence>
<reference evidence="2 3" key="1">
    <citation type="journal article" date="2019" name="Int. J. Syst. Evol. Microbiol.">
        <title>The Global Catalogue of Microorganisms (GCM) 10K type strain sequencing project: providing services to taxonomists for standard genome sequencing and annotation.</title>
        <authorList>
            <consortium name="The Broad Institute Genomics Platform"/>
            <consortium name="The Broad Institute Genome Sequencing Center for Infectious Disease"/>
            <person name="Wu L."/>
            <person name="Ma J."/>
        </authorList>
    </citation>
    <scope>NUCLEOTIDE SEQUENCE [LARGE SCALE GENOMIC DNA]</scope>
    <source>
        <strain evidence="2 3">JCM 19585</strain>
    </source>
</reference>
<keyword evidence="3" id="KW-1185">Reference proteome</keyword>
<feature type="transmembrane region" description="Helical" evidence="1">
    <location>
        <begin position="127"/>
        <end position="148"/>
    </location>
</feature>
<dbReference type="OrthoDB" id="169315at2157"/>
<feature type="transmembrane region" description="Helical" evidence="1">
    <location>
        <begin position="419"/>
        <end position="440"/>
    </location>
</feature>
<feature type="transmembrane region" description="Helical" evidence="1">
    <location>
        <begin position="98"/>
        <end position="121"/>
    </location>
</feature>
<feature type="transmembrane region" description="Helical" evidence="1">
    <location>
        <begin position="446"/>
        <end position="467"/>
    </location>
</feature>
<accession>A0A830FCJ0</accession>
<feature type="transmembrane region" description="Helical" evidence="1">
    <location>
        <begin position="263"/>
        <end position="288"/>
    </location>
</feature>
<dbReference type="Proteomes" id="UP000628840">
    <property type="component" value="Unassembled WGS sequence"/>
</dbReference>